<dbReference type="EMBL" id="FOGL01000003">
    <property type="protein sequence ID" value="SER33961.1"/>
    <property type="molecule type" value="Genomic_DNA"/>
</dbReference>
<evidence type="ECO:0000259" key="9">
    <source>
        <dbReference type="Pfam" id="PF25198"/>
    </source>
</evidence>
<keyword evidence="7" id="KW-0449">Lipoprotein</keyword>
<name>A0A1H9NDN0_9BACI</name>
<dbReference type="Gene3D" id="6.20.190.10">
    <property type="entry name" value="Nutrient germinant receptor protein C, domain 1"/>
    <property type="match status" value="1"/>
</dbReference>
<dbReference type="STRING" id="531814.SAMN04487944_10387"/>
<feature type="domain" description="Spore germination GerAC-like C-terminal" evidence="8">
    <location>
        <begin position="224"/>
        <end position="385"/>
    </location>
</feature>
<evidence type="ECO:0000313" key="11">
    <source>
        <dbReference type="Proteomes" id="UP000199687"/>
    </source>
</evidence>
<dbReference type="AlphaFoldDB" id="A0A1H9NDN0"/>
<gene>
    <name evidence="10" type="ORF">SAMN04487944_10387</name>
</gene>
<dbReference type="NCBIfam" id="TIGR02887">
    <property type="entry name" value="spore_ger_x_C"/>
    <property type="match status" value="1"/>
</dbReference>
<evidence type="ECO:0000256" key="3">
    <source>
        <dbReference type="ARBA" id="ARBA00022544"/>
    </source>
</evidence>
<dbReference type="GO" id="GO:0016020">
    <property type="term" value="C:membrane"/>
    <property type="evidence" value="ECO:0007669"/>
    <property type="project" value="UniProtKB-SubCell"/>
</dbReference>
<dbReference type="PANTHER" id="PTHR35789">
    <property type="entry name" value="SPORE GERMINATION PROTEIN B3"/>
    <property type="match status" value="1"/>
</dbReference>
<dbReference type="Gene3D" id="3.30.300.210">
    <property type="entry name" value="Nutrient germinant receptor protein C, domain 3"/>
    <property type="match status" value="1"/>
</dbReference>
<dbReference type="PANTHER" id="PTHR35789:SF1">
    <property type="entry name" value="SPORE GERMINATION PROTEIN B3"/>
    <property type="match status" value="1"/>
</dbReference>
<dbReference type="PROSITE" id="PS51257">
    <property type="entry name" value="PROKAR_LIPOPROTEIN"/>
    <property type="match status" value="1"/>
</dbReference>
<evidence type="ECO:0000313" key="10">
    <source>
        <dbReference type="EMBL" id="SER33961.1"/>
    </source>
</evidence>
<dbReference type="InterPro" id="IPR008844">
    <property type="entry name" value="Spore_GerAC-like"/>
</dbReference>
<accession>A0A1H9NDN0</accession>
<dbReference type="InterPro" id="IPR046953">
    <property type="entry name" value="Spore_GerAC-like_C"/>
</dbReference>
<dbReference type="Pfam" id="PF05504">
    <property type="entry name" value="Spore_GerAC"/>
    <property type="match status" value="1"/>
</dbReference>
<comment type="similarity">
    <text evidence="2">Belongs to the GerABKC lipoprotein family.</text>
</comment>
<reference evidence="10 11" key="1">
    <citation type="submission" date="2016-10" db="EMBL/GenBank/DDBJ databases">
        <authorList>
            <person name="de Groot N.N."/>
        </authorList>
    </citation>
    <scope>NUCLEOTIDE SEQUENCE [LARGE SCALE GENOMIC DNA]</scope>
    <source>
        <strain evidence="10 11">CGMCC 1.7727</strain>
    </source>
</reference>
<evidence type="ECO:0000259" key="8">
    <source>
        <dbReference type="Pfam" id="PF05504"/>
    </source>
</evidence>
<dbReference type="InterPro" id="IPR038501">
    <property type="entry name" value="Spore_GerAC_C_sf"/>
</dbReference>
<evidence type="ECO:0000256" key="2">
    <source>
        <dbReference type="ARBA" id="ARBA00007886"/>
    </source>
</evidence>
<proteinExistence type="inferred from homology"/>
<organism evidence="10 11">
    <name type="scientific">Gracilibacillus ureilyticus</name>
    <dbReference type="NCBI Taxonomy" id="531814"/>
    <lineage>
        <taxon>Bacteria</taxon>
        <taxon>Bacillati</taxon>
        <taxon>Bacillota</taxon>
        <taxon>Bacilli</taxon>
        <taxon>Bacillales</taxon>
        <taxon>Bacillaceae</taxon>
        <taxon>Gracilibacillus</taxon>
    </lineage>
</organism>
<sequence>MSTLFKLFISLFICISLTGCWSSEELTEITLATGLAIDKDDEDGFKVTIQVVNPTEIAGDQISNRSSVVIYSATGKTIFEAIRKLTKASPRRVHLSHLQVVIFGEEFAREGIGETIDYLVRDHGFRTDFHMVIAKDTTGEELISVITPLEKIPAQRITASIQSSQNFWAPTKEVQLYELFESMTSTGKEAVMTGVYMVGDPEIGKTVQNVTQSDPPVKTRLNSIGIFNGDKLIGWLSEKESKGFNYITNNINNTVGWVECEDGGKISLETTNSDTKLKGSFVNGHPKITVETNITVNVGEISCSIDLSIPESIKEIEKKLEQKTVDLINSSVNAAKEFNSDIFGFGSVLRKSQPKQWEKIKGNWPEHFQQTEIKANVTIEINQSGSITTPIYDDVMEKTGSGG</sequence>
<comment type="subcellular location">
    <subcellularLocation>
        <location evidence="1">Membrane</location>
        <topology evidence="1">Lipid-anchor</topology>
    </subcellularLocation>
</comment>
<keyword evidence="3" id="KW-0309">Germination</keyword>
<dbReference type="InterPro" id="IPR057336">
    <property type="entry name" value="GerAC_N"/>
</dbReference>
<dbReference type="Proteomes" id="UP000199687">
    <property type="component" value="Unassembled WGS sequence"/>
</dbReference>
<dbReference type="GO" id="GO:0009847">
    <property type="term" value="P:spore germination"/>
    <property type="evidence" value="ECO:0007669"/>
    <property type="project" value="InterPro"/>
</dbReference>
<evidence type="ECO:0000256" key="5">
    <source>
        <dbReference type="ARBA" id="ARBA00023136"/>
    </source>
</evidence>
<feature type="domain" description="Spore germination protein N-terminal" evidence="9">
    <location>
        <begin position="23"/>
        <end position="193"/>
    </location>
</feature>
<dbReference type="Pfam" id="PF25198">
    <property type="entry name" value="Spore_GerAC_N"/>
    <property type="match status" value="1"/>
</dbReference>
<keyword evidence="6" id="KW-0564">Palmitate</keyword>
<evidence type="ECO:0000256" key="7">
    <source>
        <dbReference type="ARBA" id="ARBA00023288"/>
    </source>
</evidence>
<keyword evidence="11" id="KW-1185">Reference proteome</keyword>
<evidence type="ECO:0000256" key="4">
    <source>
        <dbReference type="ARBA" id="ARBA00022729"/>
    </source>
</evidence>
<evidence type="ECO:0000256" key="1">
    <source>
        <dbReference type="ARBA" id="ARBA00004635"/>
    </source>
</evidence>
<protein>
    <submittedName>
        <fullName evidence="10">Spore germination protein KC</fullName>
    </submittedName>
</protein>
<evidence type="ECO:0000256" key="6">
    <source>
        <dbReference type="ARBA" id="ARBA00023139"/>
    </source>
</evidence>
<dbReference type="OrthoDB" id="9816067at2"/>
<dbReference type="RefSeq" id="WP_089739574.1">
    <property type="nucleotide sequence ID" value="NZ_FOGL01000003.1"/>
</dbReference>
<keyword evidence="5" id="KW-0472">Membrane</keyword>
<keyword evidence="4" id="KW-0732">Signal</keyword>